<name>A0ABS3SNP7_9CELL</name>
<dbReference type="RefSeq" id="WP_208290543.1">
    <property type="nucleotide sequence ID" value="NZ_CP074404.1"/>
</dbReference>
<feature type="compositionally biased region" description="Basic and acidic residues" evidence="1">
    <location>
        <begin position="155"/>
        <end position="182"/>
    </location>
</feature>
<sequence length="182" mass="20346">MRQMMLDGIVRRGSRPWLPNPDAEDLDVWHADDVPTLGTFGCGKSTVLFSAIGDVDSPMTVWAYTDLKGEKCESLRDVMFANVTEMQSFAEGFFRSTHTVFACADDFVLKEWGTEPVGTDHGALIKAAVAFLEKISIAMRDRVADLEGQEAGAEVDPRTPRRVIREQKREMSEIAERHPELV</sequence>
<dbReference type="Proteomes" id="UP000678317">
    <property type="component" value="Unassembled WGS sequence"/>
</dbReference>
<reference evidence="2 3" key="1">
    <citation type="submission" date="2021-03" db="EMBL/GenBank/DDBJ databases">
        <title>novel species in genus Cellulomonas.</title>
        <authorList>
            <person name="Zhang G."/>
        </authorList>
    </citation>
    <scope>NUCLEOTIDE SEQUENCE [LARGE SCALE GENOMIC DNA]</scope>
    <source>
        <strain evidence="3">zg-ZUI188</strain>
    </source>
</reference>
<accession>A0ABS3SNP7</accession>
<evidence type="ECO:0000313" key="2">
    <source>
        <dbReference type="EMBL" id="MBO3086585.1"/>
    </source>
</evidence>
<protein>
    <submittedName>
        <fullName evidence="2">Uncharacterized protein</fullName>
    </submittedName>
</protein>
<gene>
    <name evidence="2" type="ORF">J4035_18220</name>
</gene>
<evidence type="ECO:0000256" key="1">
    <source>
        <dbReference type="SAM" id="MobiDB-lite"/>
    </source>
</evidence>
<comment type="caution">
    <text evidence="2">The sequence shown here is derived from an EMBL/GenBank/DDBJ whole genome shotgun (WGS) entry which is preliminary data.</text>
</comment>
<proteinExistence type="predicted"/>
<evidence type="ECO:0000313" key="3">
    <source>
        <dbReference type="Proteomes" id="UP000678317"/>
    </source>
</evidence>
<keyword evidence="3" id="KW-1185">Reference proteome</keyword>
<organism evidence="2 3">
    <name type="scientific">Cellulomonas fengjieae</name>
    <dbReference type="NCBI Taxonomy" id="2819978"/>
    <lineage>
        <taxon>Bacteria</taxon>
        <taxon>Bacillati</taxon>
        <taxon>Actinomycetota</taxon>
        <taxon>Actinomycetes</taxon>
        <taxon>Micrococcales</taxon>
        <taxon>Cellulomonadaceae</taxon>
        <taxon>Cellulomonas</taxon>
    </lineage>
</organism>
<feature type="region of interest" description="Disordered" evidence="1">
    <location>
        <begin position="148"/>
        <end position="182"/>
    </location>
</feature>
<dbReference type="EMBL" id="JAGFBM010000010">
    <property type="protein sequence ID" value="MBO3086585.1"/>
    <property type="molecule type" value="Genomic_DNA"/>
</dbReference>